<dbReference type="InterPro" id="IPR029058">
    <property type="entry name" value="AB_hydrolase_fold"/>
</dbReference>
<keyword evidence="3" id="KW-1185">Reference proteome</keyword>
<dbReference type="OMA" id="YERAFYF"/>
<evidence type="ECO:0000256" key="1">
    <source>
        <dbReference type="ARBA" id="ARBA00009431"/>
    </source>
</evidence>
<accession>A0A2R6QYL9</accession>
<dbReference type="Proteomes" id="UP000241394">
    <property type="component" value="Chromosome LG11"/>
</dbReference>
<comment type="caution">
    <text evidence="2">The sequence shown here is derived from an EMBL/GenBank/DDBJ whole genome shotgun (WGS) entry which is preliminary data.</text>
</comment>
<protein>
    <submittedName>
        <fullName evidence="2">Serine carboxypeptidase-like</fullName>
    </submittedName>
</protein>
<dbReference type="EMBL" id="NKQK01000011">
    <property type="protein sequence ID" value="PSS17486.1"/>
    <property type="molecule type" value="Genomic_DNA"/>
</dbReference>
<dbReference type="Gene3D" id="3.40.50.12670">
    <property type="match status" value="1"/>
</dbReference>
<comment type="similarity">
    <text evidence="1">Belongs to the peptidase S10 family.</text>
</comment>
<dbReference type="InterPro" id="IPR001563">
    <property type="entry name" value="Peptidase_S10"/>
</dbReference>
<dbReference type="SUPFAM" id="SSF53474">
    <property type="entry name" value="alpha/beta-Hydrolases"/>
    <property type="match status" value="1"/>
</dbReference>
<dbReference type="OrthoDB" id="443318at2759"/>
<dbReference type="Gramene" id="PSS17486">
    <property type="protein sequence ID" value="PSS17486"/>
    <property type="gene ID" value="CEY00_Acc12271"/>
</dbReference>
<evidence type="ECO:0000313" key="2">
    <source>
        <dbReference type="EMBL" id="PSS17486.1"/>
    </source>
</evidence>
<dbReference type="GO" id="GO:0004185">
    <property type="term" value="F:serine-type carboxypeptidase activity"/>
    <property type="evidence" value="ECO:0007669"/>
    <property type="project" value="InterPro"/>
</dbReference>
<gene>
    <name evidence="2" type="ORF">CEY00_Acc12271</name>
</gene>
<dbReference type="Gene3D" id="6.10.250.940">
    <property type="match status" value="1"/>
</dbReference>
<proteinExistence type="inferred from homology"/>
<dbReference type="GO" id="GO:0006508">
    <property type="term" value="P:proteolysis"/>
    <property type="evidence" value="ECO:0007669"/>
    <property type="project" value="InterPro"/>
</dbReference>
<dbReference type="InParanoid" id="A0A2R6QYL9"/>
<reference evidence="3" key="2">
    <citation type="journal article" date="2018" name="BMC Genomics">
        <title>A manually annotated Actinidia chinensis var. chinensis (kiwifruit) genome highlights the challenges associated with draft genomes and gene prediction in plants.</title>
        <authorList>
            <person name="Pilkington S.M."/>
            <person name="Crowhurst R."/>
            <person name="Hilario E."/>
            <person name="Nardozza S."/>
            <person name="Fraser L."/>
            <person name="Peng Y."/>
            <person name="Gunaseelan K."/>
            <person name="Simpson R."/>
            <person name="Tahir J."/>
            <person name="Deroles S.C."/>
            <person name="Templeton K."/>
            <person name="Luo Z."/>
            <person name="Davy M."/>
            <person name="Cheng C."/>
            <person name="McNeilage M."/>
            <person name="Scaglione D."/>
            <person name="Liu Y."/>
            <person name="Zhang Q."/>
            <person name="Datson P."/>
            <person name="De Silva N."/>
            <person name="Gardiner S.E."/>
            <person name="Bassett H."/>
            <person name="Chagne D."/>
            <person name="McCallum J."/>
            <person name="Dzierzon H."/>
            <person name="Deng C."/>
            <person name="Wang Y.Y."/>
            <person name="Barron L."/>
            <person name="Manako K."/>
            <person name="Bowen J."/>
            <person name="Foster T.M."/>
            <person name="Erridge Z.A."/>
            <person name="Tiffin H."/>
            <person name="Waite C.N."/>
            <person name="Davies K.M."/>
            <person name="Grierson E.P."/>
            <person name="Laing W.A."/>
            <person name="Kirk R."/>
            <person name="Chen X."/>
            <person name="Wood M."/>
            <person name="Montefiori M."/>
            <person name="Brummell D.A."/>
            <person name="Schwinn K.E."/>
            <person name="Catanach A."/>
            <person name="Fullerton C."/>
            <person name="Li D."/>
            <person name="Meiyalaghan S."/>
            <person name="Nieuwenhuizen N."/>
            <person name="Read N."/>
            <person name="Prakash R."/>
            <person name="Hunter D."/>
            <person name="Zhang H."/>
            <person name="McKenzie M."/>
            <person name="Knabel M."/>
            <person name="Harris A."/>
            <person name="Allan A.C."/>
            <person name="Gleave A."/>
            <person name="Chen A."/>
            <person name="Janssen B.J."/>
            <person name="Plunkett B."/>
            <person name="Ampomah-Dwamena C."/>
            <person name="Voogd C."/>
            <person name="Leif D."/>
            <person name="Lafferty D."/>
            <person name="Souleyre E.J.F."/>
            <person name="Varkonyi-Gasic E."/>
            <person name="Gambi F."/>
            <person name="Hanley J."/>
            <person name="Yao J.L."/>
            <person name="Cheung J."/>
            <person name="David K.M."/>
            <person name="Warren B."/>
            <person name="Marsh K."/>
            <person name="Snowden K.C."/>
            <person name="Lin-Wang K."/>
            <person name="Brian L."/>
            <person name="Martinez-Sanchez M."/>
            <person name="Wang M."/>
            <person name="Ileperuma N."/>
            <person name="Macnee N."/>
            <person name="Campin R."/>
            <person name="McAtee P."/>
            <person name="Drummond R.S.M."/>
            <person name="Espley R.V."/>
            <person name="Ireland H.S."/>
            <person name="Wu R."/>
            <person name="Atkinson R.G."/>
            <person name="Karunairetnam S."/>
            <person name="Bulley S."/>
            <person name="Chunkath S."/>
            <person name="Hanley Z."/>
            <person name="Storey R."/>
            <person name="Thrimawithana A.H."/>
            <person name="Thomson S."/>
            <person name="David C."/>
            <person name="Testolin R."/>
            <person name="Huang H."/>
            <person name="Hellens R.P."/>
            <person name="Schaffer R.J."/>
        </authorList>
    </citation>
    <scope>NUCLEOTIDE SEQUENCE [LARGE SCALE GENOMIC DNA]</scope>
    <source>
        <strain evidence="3">cv. Red5</strain>
    </source>
</reference>
<organism evidence="2 3">
    <name type="scientific">Actinidia chinensis var. chinensis</name>
    <name type="common">Chinese soft-hair kiwi</name>
    <dbReference type="NCBI Taxonomy" id="1590841"/>
    <lineage>
        <taxon>Eukaryota</taxon>
        <taxon>Viridiplantae</taxon>
        <taxon>Streptophyta</taxon>
        <taxon>Embryophyta</taxon>
        <taxon>Tracheophyta</taxon>
        <taxon>Spermatophyta</taxon>
        <taxon>Magnoliopsida</taxon>
        <taxon>eudicotyledons</taxon>
        <taxon>Gunneridae</taxon>
        <taxon>Pentapetalae</taxon>
        <taxon>asterids</taxon>
        <taxon>Ericales</taxon>
        <taxon>Actinidiaceae</taxon>
        <taxon>Actinidia</taxon>
    </lineage>
</organism>
<name>A0A2R6QYL9_ACTCC</name>
<reference evidence="2 3" key="1">
    <citation type="submission" date="2017-07" db="EMBL/GenBank/DDBJ databases">
        <title>An improved, manually edited Actinidia chinensis var. chinensis (kiwifruit) genome highlights the challenges associated with draft genomes and gene prediction in plants.</title>
        <authorList>
            <person name="Pilkington S."/>
            <person name="Crowhurst R."/>
            <person name="Hilario E."/>
            <person name="Nardozza S."/>
            <person name="Fraser L."/>
            <person name="Peng Y."/>
            <person name="Gunaseelan K."/>
            <person name="Simpson R."/>
            <person name="Tahir J."/>
            <person name="Deroles S."/>
            <person name="Templeton K."/>
            <person name="Luo Z."/>
            <person name="Davy M."/>
            <person name="Cheng C."/>
            <person name="Mcneilage M."/>
            <person name="Scaglione D."/>
            <person name="Liu Y."/>
            <person name="Zhang Q."/>
            <person name="Datson P."/>
            <person name="De Silva N."/>
            <person name="Gardiner S."/>
            <person name="Bassett H."/>
            <person name="Chagne D."/>
            <person name="Mccallum J."/>
            <person name="Dzierzon H."/>
            <person name="Deng C."/>
            <person name="Wang Y.-Y."/>
            <person name="Barron N."/>
            <person name="Manako K."/>
            <person name="Bowen J."/>
            <person name="Foster T."/>
            <person name="Erridge Z."/>
            <person name="Tiffin H."/>
            <person name="Waite C."/>
            <person name="Davies K."/>
            <person name="Grierson E."/>
            <person name="Laing W."/>
            <person name="Kirk R."/>
            <person name="Chen X."/>
            <person name="Wood M."/>
            <person name="Montefiori M."/>
            <person name="Brummell D."/>
            <person name="Schwinn K."/>
            <person name="Catanach A."/>
            <person name="Fullerton C."/>
            <person name="Li D."/>
            <person name="Meiyalaghan S."/>
            <person name="Nieuwenhuizen N."/>
            <person name="Read N."/>
            <person name="Prakash R."/>
            <person name="Hunter D."/>
            <person name="Zhang H."/>
            <person name="Mckenzie M."/>
            <person name="Knabel M."/>
            <person name="Harris A."/>
            <person name="Allan A."/>
            <person name="Chen A."/>
            <person name="Janssen B."/>
            <person name="Plunkett B."/>
            <person name="Dwamena C."/>
            <person name="Voogd C."/>
            <person name="Leif D."/>
            <person name="Lafferty D."/>
            <person name="Souleyre E."/>
            <person name="Varkonyi-Gasic E."/>
            <person name="Gambi F."/>
            <person name="Hanley J."/>
            <person name="Yao J.-L."/>
            <person name="Cheung J."/>
            <person name="David K."/>
            <person name="Warren B."/>
            <person name="Marsh K."/>
            <person name="Snowden K."/>
            <person name="Lin-Wang K."/>
            <person name="Brian L."/>
            <person name="Martinez-Sanchez M."/>
            <person name="Wang M."/>
            <person name="Ileperuma N."/>
            <person name="Macnee N."/>
            <person name="Campin R."/>
            <person name="Mcatee P."/>
            <person name="Drummond R."/>
            <person name="Espley R."/>
            <person name="Ireland H."/>
            <person name="Wu R."/>
            <person name="Atkinson R."/>
            <person name="Karunairetnam S."/>
            <person name="Bulley S."/>
            <person name="Chunkath S."/>
            <person name="Hanley Z."/>
            <person name="Storey R."/>
            <person name="Thrimawithana A."/>
            <person name="Thomson S."/>
            <person name="David C."/>
            <person name="Testolin R."/>
        </authorList>
    </citation>
    <scope>NUCLEOTIDE SEQUENCE [LARGE SCALE GENOMIC DNA]</scope>
    <source>
        <strain evidence="3">cv. Red5</strain>
        <tissue evidence="2">Young leaf</tissue>
    </source>
</reference>
<dbReference type="Pfam" id="PF00450">
    <property type="entry name" value="Peptidase_S10"/>
    <property type="match status" value="1"/>
</dbReference>
<keyword evidence="2" id="KW-0378">Hydrolase</keyword>
<evidence type="ECO:0000313" key="3">
    <source>
        <dbReference type="Proteomes" id="UP000241394"/>
    </source>
</evidence>
<keyword evidence="2" id="KW-0121">Carboxypeptidase</keyword>
<dbReference type="STRING" id="1590841.A0A2R6QYL9"/>
<sequence>MNLRVDVFMSYERCFYFNLPDVQKALHANRTNLPYSWSMCSDGGQDSVLPLLGSRTPLQELAHDLYLKITVPYEPWFHKGQVGGWATEYGNLLAFATVRGAAHMVPFAQLSSALHLFSLFVRGWRLPNTTHPSIDECK</sequence>
<keyword evidence="2" id="KW-0645">Protease</keyword>
<dbReference type="AlphaFoldDB" id="A0A2R6QYL9"/>